<dbReference type="PANTHER" id="PTHR43280:SF2">
    <property type="entry name" value="HTH-TYPE TRANSCRIPTIONAL REGULATOR EXSA"/>
    <property type="match status" value="1"/>
</dbReference>
<dbReference type="InterPro" id="IPR009057">
    <property type="entry name" value="Homeodomain-like_sf"/>
</dbReference>
<evidence type="ECO:0000256" key="2">
    <source>
        <dbReference type="ARBA" id="ARBA00023125"/>
    </source>
</evidence>
<evidence type="ECO:0000256" key="1">
    <source>
        <dbReference type="ARBA" id="ARBA00023015"/>
    </source>
</evidence>
<reference evidence="5 6" key="1">
    <citation type="submission" date="2019-04" db="EMBL/GenBank/DDBJ databases">
        <title>Thalassotalea guangxiensis sp. nov., isolated from sediment of the coastal wetland.</title>
        <authorList>
            <person name="Zheng S."/>
            <person name="Zhang D."/>
        </authorList>
    </citation>
    <scope>NUCLEOTIDE SEQUENCE [LARGE SCALE GENOMIC DNA]</scope>
    <source>
        <strain evidence="5 6">ZS-4</strain>
    </source>
</reference>
<dbReference type="InterPro" id="IPR018062">
    <property type="entry name" value="HTH_AraC-typ_CS"/>
</dbReference>
<evidence type="ECO:0000313" key="6">
    <source>
        <dbReference type="Proteomes" id="UP000307999"/>
    </source>
</evidence>
<dbReference type="Gene3D" id="1.10.10.60">
    <property type="entry name" value="Homeodomain-like"/>
    <property type="match status" value="1"/>
</dbReference>
<dbReference type="PROSITE" id="PS00041">
    <property type="entry name" value="HTH_ARAC_FAMILY_1"/>
    <property type="match status" value="1"/>
</dbReference>
<evidence type="ECO:0000259" key="4">
    <source>
        <dbReference type="PROSITE" id="PS01124"/>
    </source>
</evidence>
<dbReference type="GO" id="GO:0043565">
    <property type="term" value="F:sequence-specific DNA binding"/>
    <property type="evidence" value="ECO:0007669"/>
    <property type="project" value="InterPro"/>
</dbReference>
<proteinExistence type="predicted"/>
<organism evidence="5 6">
    <name type="scientific">Thalassotalea mangrovi</name>
    <dbReference type="NCBI Taxonomy" id="2572245"/>
    <lineage>
        <taxon>Bacteria</taxon>
        <taxon>Pseudomonadati</taxon>
        <taxon>Pseudomonadota</taxon>
        <taxon>Gammaproteobacteria</taxon>
        <taxon>Alteromonadales</taxon>
        <taxon>Colwelliaceae</taxon>
        <taxon>Thalassotalea</taxon>
    </lineage>
</organism>
<dbReference type="EMBL" id="SWDB01000030">
    <property type="protein sequence ID" value="TKB44222.1"/>
    <property type="molecule type" value="Genomic_DNA"/>
</dbReference>
<dbReference type="SUPFAM" id="SSF46689">
    <property type="entry name" value="Homeodomain-like"/>
    <property type="match status" value="1"/>
</dbReference>
<feature type="domain" description="HTH araC/xylS-type" evidence="4">
    <location>
        <begin position="171"/>
        <end position="269"/>
    </location>
</feature>
<dbReference type="InterPro" id="IPR018060">
    <property type="entry name" value="HTH_AraC"/>
</dbReference>
<dbReference type="SMART" id="SM00342">
    <property type="entry name" value="HTH_ARAC"/>
    <property type="match status" value="1"/>
</dbReference>
<dbReference type="AlphaFoldDB" id="A0A4U1B306"/>
<name>A0A4U1B306_9GAMM</name>
<keyword evidence="1" id="KW-0805">Transcription regulation</keyword>
<evidence type="ECO:0000313" key="5">
    <source>
        <dbReference type="EMBL" id="TKB44222.1"/>
    </source>
</evidence>
<dbReference type="Proteomes" id="UP000307999">
    <property type="component" value="Unassembled WGS sequence"/>
</dbReference>
<accession>A0A4U1B306</accession>
<dbReference type="Pfam" id="PF12833">
    <property type="entry name" value="HTH_18"/>
    <property type="match status" value="1"/>
</dbReference>
<sequence>MESSNARSRMLLVAFDEDMSAMVIRELPNFFDFILLRSMDELESFKQKQDPPHPKSGLQALNARAGTEVVVYALAYGSKEHFNNLQQLRSIFPESLIYLFCQNVSIPLLRVALRHKIEEVFMLPFGEGDKRNLFNSLDKNRILPAELMSLHRKEQDGGVRSLDSHKFQPIVELLDNIEKGFKKGTSIQDFSSDIPLSISRLCHMFKELTGQTCSQYLICRKLEESERLLAETNTPVTSIAYHLGFANPSHFSRAFKEHLGLTPKAFSDGDNEIRCSSAYSHYQKFRLEHFPALDPEKKVGSESKVEGGYDRTSVALGFR</sequence>
<dbReference type="GO" id="GO:0003700">
    <property type="term" value="F:DNA-binding transcription factor activity"/>
    <property type="evidence" value="ECO:0007669"/>
    <property type="project" value="InterPro"/>
</dbReference>
<keyword evidence="2" id="KW-0238">DNA-binding</keyword>
<keyword evidence="6" id="KW-1185">Reference proteome</keyword>
<gene>
    <name evidence="5" type="ORF">E8M12_12460</name>
</gene>
<dbReference type="PANTHER" id="PTHR43280">
    <property type="entry name" value="ARAC-FAMILY TRANSCRIPTIONAL REGULATOR"/>
    <property type="match status" value="1"/>
</dbReference>
<dbReference type="PROSITE" id="PS01124">
    <property type="entry name" value="HTH_ARAC_FAMILY_2"/>
    <property type="match status" value="1"/>
</dbReference>
<keyword evidence="3" id="KW-0804">Transcription</keyword>
<evidence type="ECO:0000256" key="3">
    <source>
        <dbReference type="ARBA" id="ARBA00023163"/>
    </source>
</evidence>
<dbReference type="OrthoDB" id="282744at2"/>
<dbReference type="PRINTS" id="PR00032">
    <property type="entry name" value="HTHARAC"/>
</dbReference>
<comment type="caution">
    <text evidence="5">The sequence shown here is derived from an EMBL/GenBank/DDBJ whole genome shotgun (WGS) entry which is preliminary data.</text>
</comment>
<dbReference type="InterPro" id="IPR020449">
    <property type="entry name" value="Tscrpt_reg_AraC-type_HTH"/>
</dbReference>
<protein>
    <submittedName>
        <fullName evidence="5">Helix-turn-helix transcriptional regulator</fullName>
    </submittedName>
</protein>